<dbReference type="SUPFAM" id="SSF100950">
    <property type="entry name" value="NagB/RpiA/CoA transferase-like"/>
    <property type="match status" value="1"/>
</dbReference>
<dbReference type="PANTHER" id="PTHR23407:SF1">
    <property type="entry name" value="5-FORMYLTETRAHYDROFOLATE CYCLO-LIGASE"/>
    <property type="match status" value="1"/>
</dbReference>
<sequence length="182" mass="20412">MEDKATFRKKQLQKLAQAKQETNQVALNLATKLFLTPEWQQAKTIGITRAGELEIPTAQLIRQAENEGKVVYYPKTMPKRQMVFLPAKTEADFELSSFGILEPHYDETKVNDNLDLLLVPGIAYALDSGLRVGFGGGYYDRYLKNFSGNTISLATPTMTYATAGWELDSFDVPVQRVITVDN</sequence>
<keyword evidence="7" id="KW-1185">Reference proteome</keyword>
<feature type="binding site" evidence="4">
    <location>
        <position position="54"/>
    </location>
    <ligand>
        <name>substrate</name>
    </ligand>
</feature>
<dbReference type="GO" id="GO:0009396">
    <property type="term" value="P:folic acid-containing compound biosynthetic process"/>
    <property type="evidence" value="ECO:0007669"/>
    <property type="project" value="TreeGrafter"/>
</dbReference>
<proteinExistence type="inferred from homology"/>
<dbReference type="AlphaFoldDB" id="A0A0R1U2E6"/>
<dbReference type="PIRSF" id="PIRSF006806">
    <property type="entry name" value="FTHF_cligase"/>
    <property type="match status" value="1"/>
</dbReference>
<dbReference type="STRING" id="1423724.FC32_GL000059"/>
<dbReference type="InterPro" id="IPR024185">
    <property type="entry name" value="FTHF_cligase-like_sf"/>
</dbReference>
<dbReference type="PATRIC" id="fig|1423724.4.peg.60"/>
<dbReference type="PANTHER" id="PTHR23407">
    <property type="entry name" value="ATPASE INHIBITOR/5-FORMYLTETRAHYDROFOLATE CYCLO-LIGASE"/>
    <property type="match status" value="1"/>
</dbReference>
<dbReference type="Gene3D" id="3.40.50.10420">
    <property type="entry name" value="NagB/RpiA/CoA transferase-like"/>
    <property type="match status" value="1"/>
</dbReference>
<comment type="caution">
    <text evidence="6">The sequence shown here is derived from an EMBL/GenBank/DDBJ whole genome shotgun (WGS) entry which is preliminary data.</text>
</comment>
<dbReference type="Pfam" id="PF01812">
    <property type="entry name" value="5-FTHF_cyc-lig"/>
    <property type="match status" value="1"/>
</dbReference>
<organism evidence="6 7">
    <name type="scientific">Ligilactobacillus apodemi DSM 16634 = JCM 16172</name>
    <dbReference type="NCBI Taxonomy" id="1423724"/>
    <lineage>
        <taxon>Bacteria</taxon>
        <taxon>Bacillati</taxon>
        <taxon>Bacillota</taxon>
        <taxon>Bacilli</taxon>
        <taxon>Lactobacillales</taxon>
        <taxon>Lactobacillaceae</taxon>
        <taxon>Ligilactobacillus</taxon>
    </lineage>
</organism>
<dbReference type="InterPro" id="IPR002698">
    <property type="entry name" value="FTHF_cligase"/>
</dbReference>
<evidence type="ECO:0000256" key="3">
    <source>
        <dbReference type="ARBA" id="ARBA00022840"/>
    </source>
</evidence>
<evidence type="ECO:0000256" key="2">
    <source>
        <dbReference type="ARBA" id="ARBA00022741"/>
    </source>
</evidence>
<dbReference type="eggNOG" id="COG0212">
    <property type="taxonomic scope" value="Bacteria"/>
</dbReference>
<evidence type="ECO:0000313" key="6">
    <source>
        <dbReference type="EMBL" id="KRL87497.1"/>
    </source>
</evidence>
<keyword evidence="6" id="KW-0436">Ligase</keyword>
<keyword evidence="2 4" id="KW-0547">Nucleotide-binding</keyword>
<evidence type="ECO:0000256" key="1">
    <source>
        <dbReference type="ARBA" id="ARBA00010638"/>
    </source>
</evidence>
<dbReference type="GO" id="GO:0030272">
    <property type="term" value="F:5-formyltetrahydrofolate cyclo-ligase activity"/>
    <property type="evidence" value="ECO:0007669"/>
    <property type="project" value="UniProtKB-EC"/>
</dbReference>
<evidence type="ECO:0000313" key="7">
    <source>
        <dbReference type="Proteomes" id="UP000051324"/>
    </source>
</evidence>
<keyword evidence="5" id="KW-0479">Metal-binding</keyword>
<dbReference type="GO" id="GO:0005524">
    <property type="term" value="F:ATP binding"/>
    <property type="evidence" value="ECO:0007669"/>
    <property type="project" value="UniProtKB-KW"/>
</dbReference>
<dbReference type="GO" id="GO:0035999">
    <property type="term" value="P:tetrahydrofolate interconversion"/>
    <property type="evidence" value="ECO:0007669"/>
    <property type="project" value="TreeGrafter"/>
</dbReference>
<accession>A0A0R1U2E6</accession>
<dbReference type="OrthoDB" id="9801938at2"/>
<evidence type="ECO:0000256" key="4">
    <source>
        <dbReference type="PIRSR" id="PIRSR006806-1"/>
    </source>
</evidence>
<reference evidence="6 7" key="1">
    <citation type="journal article" date="2015" name="Genome Announc.">
        <title>Expanding the biotechnology potential of lactobacilli through comparative genomics of 213 strains and associated genera.</title>
        <authorList>
            <person name="Sun Z."/>
            <person name="Harris H.M."/>
            <person name="McCann A."/>
            <person name="Guo C."/>
            <person name="Argimon S."/>
            <person name="Zhang W."/>
            <person name="Yang X."/>
            <person name="Jeffery I.B."/>
            <person name="Cooney J.C."/>
            <person name="Kagawa T.F."/>
            <person name="Liu W."/>
            <person name="Song Y."/>
            <person name="Salvetti E."/>
            <person name="Wrobel A."/>
            <person name="Rasinkangas P."/>
            <person name="Parkhill J."/>
            <person name="Rea M.C."/>
            <person name="O'Sullivan O."/>
            <person name="Ritari J."/>
            <person name="Douillard F.P."/>
            <person name="Paul Ross R."/>
            <person name="Yang R."/>
            <person name="Briner A.E."/>
            <person name="Felis G.E."/>
            <person name="de Vos W.M."/>
            <person name="Barrangou R."/>
            <person name="Klaenhammer T.R."/>
            <person name="Caufield P.W."/>
            <person name="Cui Y."/>
            <person name="Zhang H."/>
            <person name="O'Toole P.W."/>
        </authorList>
    </citation>
    <scope>NUCLEOTIDE SEQUENCE [LARGE SCALE GENOMIC DNA]</scope>
    <source>
        <strain evidence="6 7">DSM 16634</strain>
    </source>
</reference>
<keyword evidence="5" id="KW-0460">Magnesium</keyword>
<comment type="cofactor">
    <cofactor evidence="5">
        <name>Mg(2+)</name>
        <dbReference type="ChEBI" id="CHEBI:18420"/>
    </cofactor>
</comment>
<comment type="similarity">
    <text evidence="1 5">Belongs to the 5-formyltetrahydrofolate cyclo-ligase family.</text>
</comment>
<evidence type="ECO:0000256" key="5">
    <source>
        <dbReference type="RuleBase" id="RU361279"/>
    </source>
</evidence>
<dbReference type="RefSeq" id="WP_025087202.1">
    <property type="nucleotide sequence ID" value="NZ_AZFT01000001.1"/>
</dbReference>
<keyword evidence="3 4" id="KW-0067">ATP-binding</keyword>
<name>A0A0R1U2E6_9LACO</name>
<dbReference type="NCBIfam" id="TIGR02727">
    <property type="entry name" value="MTHFS_bact"/>
    <property type="match status" value="1"/>
</dbReference>
<dbReference type="Proteomes" id="UP000051324">
    <property type="component" value="Unassembled WGS sequence"/>
</dbReference>
<protein>
    <recommendedName>
        <fullName evidence="5">5-formyltetrahydrofolate cyclo-ligase</fullName>
        <ecNumber evidence="5">6.3.3.2</ecNumber>
    </recommendedName>
</protein>
<dbReference type="InterPro" id="IPR037171">
    <property type="entry name" value="NagB/RpiA_transferase-like"/>
</dbReference>
<dbReference type="EMBL" id="AZFT01000001">
    <property type="protein sequence ID" value="KRL87497.1"/>
    <property type="molecule type" value="Genomic_DNA"/>
</dbReference>
<dbReference type="GO" id="GO:0046872">
    <property type="term" value="F:metal ion binding"/>
    <property type="evidence" value="ECO:0007669"/>
    <property type="project" value="UniProtKB-KW"/>
</dbReference>
<dbReference type="EC" id="6.3.3.2" evidence="5"/>
<feature type="binding site" evidence="4">
    <location>
        <begin position="131"/>
        <end position="139"/>
    </location>
    <ligand>
        <name>ATP</name>
        <dbReference type="ChEBI" id="CHEBI:30616"/>
    </ligand>
</feature>
<comment type="catalytic activity">
    <reaction evidence="5">
        <text>(6S)-5-formyl-5,6,7,8-tetrahydrofolate + ATP = (6R)-5,10-methenyltetrahydrofolate + ADP + phosphate</text>
        <dbReference type="Rhea" id="RHEA:10488"/>
        <dbReference type="ChEBI" id="CHEBI:30616"/>
        <dbReference type="ChEBI" id="CHEBI:43474"/>
        <dbReference type="ChEBI" id="CHEBI:57455"/>
        <dbReference type="ChEBI" id="CHEBI:57457"/>
        <dbReference type="ChEBI" id="CHEBI:456216"/>
        <dbReference type="EC" id="6.3.3.2"/>
    </reaction>
</comment>
<gene>
    <name evidence="6" type="ORF">FC32_GL000059</name>
</gene>
<feature type="binding site" evidence="4">
    <location>
        <begin position="4"/>
        <end position="8"/>
    </location>
    <ligand>
        <name>ATP</name>
        <dbReference type="ChEBI" id="CHEBI:30616"/>
    </ligand>
</feature>